<geneLocation type="plasmid" evidence="9 10">
    <name>pRh5Ap-243</name>
</geneLocation>
<dbReference type="EMBL" id="CP063452">
    <property type="protein sequence ID" value="QOW01821.1"/>
    <property type="molecule type" value="Genomic_DNA"/>
</dbReference>
<dbReference type="PROSITE" id="PS50263">
    <property type="entry name" value="CN_HYDROLASE"/>
    <property type="match status" value="1"/>
</dbReference>
<evidence type="ECO:0000256" key="1">
    <source>
        <dbReference type="ARBA" id="ARBA00001936"/>
    </source>
</evidence>
<dbReference type="PANTHER" id="PTHR12992:SF11">
    <property type="entry name" value="MITOCHONDRIAL COENZYME A DIPHOSPHATASE NUDT8"/>
    <property type="match status" value="1"/>
</dbReference>
<dbReference type="CDD" id="cd03426">
    <property type="entry name" value="NUDIX_CoAse_Nudt7"/>
    <property type="match status" value="1"/>
</dbReference>
<dbReference type="InterPro" id="IPR000086">
    <property type="entry name" value="NUDIX_hydrolase_dom"/>
</dbReference>
<evidence type="ECO:0000256" key="6">
    <source>
        <dbReference type="ARBA" id="ARBA00023211"/>
    </source>
</evidence>
<keyword evidence="6" id="KW-0464">Manganese</keyword>
<dbReference type="Gene3D" id="3.60.110.10">
    <property type="entry name" value="Carbon-nitrogen hydrolase"/>
    <property type="match status" value="1"/>
</dbReference>
<evidence type="ECO:0000313" key="10">
    <source>
        <dbReference type="Proteomes" id="UP000593818"/>
    </source>
</evidence>
<evidence type="ECO:0000256" key="3">
    <source>
        <dbReference type="ARBA" id="ARBA00022723"/>
    </source>
</evidence>
<sequence length="688" mass="74311">MTEPGGVLAAEDVPCSPCVAQLHSPAEELAALRAAVEHEPDPLVTLTHLLHLCRDEHPVLWEQAGNPATQATVTQMLEPLRALARSRPATAALDPATRRGLVDSLQPVGAVAPVVVARELAQFLDDHYGQFFADSFRRRSPYQPGVGDPIPLGGPDVRTVMDMQPTAPPWRLANRLDETRHVRLAGGWATQFRVVFDYSLVETATELITTETIVATCHPNRGLTEFTLPDDPSQPAFPVQPAHLDAQRAHLDRLVRDAVRAGASIVVLPELCVTEALAHDLQNWVKRDDGPQILVAGSYHHADGSPPRRRNTALAWIRGHDRPLIHDKHSPAEQPIREDIQPQGWPEVRVYVTAEGWHLVLAICRDLLNPQAVHTLAEIGANVVLVPAMSESLAPFTGQVAHLVGSAQAFVAVANNPADWAGNGAPPPHRAARALFGHPGLGQQTRQVTSPDTAPGIATLHVRSGQLRWIGTDCETSPAHRNSVVDDMPPWATRLAATLRPYLPNEMPSGGSVILRTAAVLVLLTEGPTGPQVLLTQRTSDLHDYPGRLVFPGGVQDPGDGGPVATALREAREEIGLNQDGVRILGVLPAVTEPETRFLVVPVLGWSNRLGYLGAVNLAEVDGIHQVPLHRIATRWQVDQPDRDHPDNGADCDLSRLGSMTAWVMDTLIAMLGAEPGSGVDAFPFRTS</sequence>
<reference evidence="9 10" key="1">
    <citation type="submission" date="2020-10" db="EMBL/GenBank/DDBJ databases">
        <title>Whole genome sequence of oil-degrading bacteria Rhodococcus pyridinivorans strain 5Ap.</title>
        <authorList>
            <person name="Akhremchuk A.E."/>
            <person name="Valentovich L.N."/>
            <person name="Charniauskaya M.I."/>
            <person name="Bukliarevich H.A."/>
            <person name="Titok M.A."/>
        </authorList>
    </citation>
    <scope>NUCLEOTIDE SEQUENCE [LARGE SCALE GENOMIC DNA]</scope>
    <source>
        <strain evidence="9 10">5Ap</strain>
        <plasmid evidence="9 10">pRh5Ap-243</plasmid>
    </source>
</reference>
<dbReference type="PROSITE" id="PS51462">
    <property type="entry name" value="NUDIX"/>
    <property type="match status" value="1"/>
</dbReference>
<name>A0A7M2XXL5_9NOCA</name>
<comment type="cofactor">
    <cofactor evidence="1">
        <name>Mn(2+)</name>
        <dbReference type="ChEBI" id="CHEBI:29035"/>
    </cofactor>
</comment>
<dbReference type="SUPFAM" id="SSF56317">
    <property type="entry name" value="Carbon-nitrogen hydrolase"/>
    <property type="match status" value="1"/>
</dbReference>
<feature type="domain" description="Nudix hydrolase" evidence="8">
    <location>
        <begin position="515"/>
        <end position="651"/>
    </location>
</feature>
<dbReference type="InterPro" id="IPR036526">
    <property type="entry name" value="C-N_Hydrolase_sf"/>
</dbReference>
<organism evidence="9 10">
    <name type="scientific">Rhodococcus pyridinivorans</name>
    <dbReference type="NCBI Taxonomy" id="103816"/>
    <lineage>
        <taxon>Bacteria</taxon>
        <taxon>Bacillati</taxon>
        <taxon>Actinomycetota</taxon>
        <taxon>Actinomycetes</taxon>
        <taxon>Mycobacteriales</taxon>
        <taxon>Nocardiaceae</taxon>
        <taxon>Rhodococcus</taxon>
    </lineage>
</organism>
<dbReference type="GO" id="GO:0010945">
    <property type="term" value="F:coenzyme A diphosphatase activity"/>
    <property type="evidence" value="ECO:0007669"/>
    <property type="project" value="InterPro"/>
</dbReference>
<gene>
    <name evidence="9" type="ORF">INP59_25975</name>
</gene>
<dbReference type="Pfam" id="PF00293">
    <property type="entry name" value="NUDIX"/>
    <property type="match status" value="1"/>
</dbReference>
<dbReference type="Pfam" id="PF00795">
    <property type="entry name" value="CN_hydrolase"/>
    <property type="match status" value="1"/>
</dbReference>
<evidence type="ECO:0000256" key="2">
    <source>
        <dbReference type="ARBA" id="ARBA00001946"/>
    </source>
</evidence>
<dbReference type="InterPro" id="IPR015797">
    <property type="entry name" value="NUDIX_hydrolase-like_dom_sf"/>
</dbReference>
<dbReference type="AlphaFoldDB" id="A0A7M2XXL5"/>
<evidence type="ECO:0000259" key="8">
    <source>
        <dbReference type="PROSITE" id="PS51462"/>
    </source>
</evidence>
<dbReference type="GO" id="GO:0046872">
    <property type="term" value="F:metal ion binding"/>
    <property type="evidence" value="ECO:0007669"/>
    <property type="project" value="UniProtKB-KW"/>
</dbReference>
<evidence type="ECO:0000313" key="9">
    <source>
        <dbReference type="EMBL" id="QOW01821.1"/>
    </source>
</evidence>
<keyword evidence="9" id="KW-0614">Plasmid</keyword>
<keyword evidence="3" id="KW-0479">Metal-binding</keyword>
<keyword evidence="5" id="KW-0460">Magnesium</keyword>
<feature type="domain" description="CN hydrolase" evidence="7">
    <location>
        <begin position="228"/>
        <end position="540"/>
    </location>
</feature>
<dbReference type="RefSeq" id="WP_193904115.1">
    <property type="nucleotide sequence ID" value="NZ_JAJNCQ010000003.1"/>
</dbReference>
<evidence type="ECO:0000256" key="4">
    <source>
        <dbReference type="ARBA" id="ARBA00022801"/>
    </source>
</evidence>
<dbReference type="Gene3D" id="3.90.79.10">
    <property type="entry name" value="Nucleoside Triphosphate Pyrophosphohydrolase"/>
    <property type="match status" value="1"/>
</dbReference>
<accession>A0A7M2XXL5</accession>
<keyword evidence="4" id="KW-0378">Hydrolase</keyword>
<dbReference type="SUPFAM" id="SSF55811">
    <property type="entry name" value="Nudix"/>
    <property type="match status" value="1"/>
</dbReference>
<evidence type="ECO:0000256" key="5">
    <source>
        <dbReference type="ARBA" id="ARBA00022842"/>
    </source>
</evidence>
<dbReference type="Proteomes" id="UP000593818">
    <property type="component" value="Plasmid pRh5Ap-243"/>
</dbReference>
<comment type="cofactor">
    <cofactor evidence="2">
        <name>Mg(2+)</name>
        <dbReference type="ChEBI" id="CHEBI:18420"/>
    </cofactor>
</comment>
<dbReference type="PANTHER" id="PTHR12992">
    <property type="entry name" value="NUDIX HYDROLASE"/>
    <property type="match status" value="1"/>
</dbReference>
<dbReference type="InterPro" id="IPR003010">
    <property type="entry name" value="C-N_Hydrolase"/>
</dbReference>
<keyword evidence="10" id="KW-1185">Reference proteome</keyword>
<evidence type="ECO:0000259" key="7">
    <source>
        <dbReference type="PROSITE" id="PS50263"/>
    </source>
</evidence>
<protein>
    <submittedName>
        <fullName evidence="9">NUDIX domain-containing protein</fullName>
    </submittedName>
</protein>
<dbReference type="InterPro" id="IPR045121">
    <property type="entry name" value="CoAse"/>
</dbReference>
<proteinExistence type="predicted"/>